<evidence type="ECO:0000313" key="9">
    <source>
        <dbReference type="EMBL" id="MDR7121443.1"/>
    </source>
</evidence>
<dbReference type="RefSeq" id="WP_310278584.1">
    <property type="nucleotide sequence ID" value="NZ_JAVDWR010000007.1"/>
</dbReference>
<evidence type="ECO:0000256" key="1">
    <source>
        <dbReference type="ARBA" id="ARBA00022617"/>
    </source>
</evidence>
<dbReference type="Pfam" id="PF00754">
    <property type="entry name" value="F5_F8_type_C"/>
    <property type="match status" value="1"/>
</dbReference>
<keyword evidence="2 4" id="KW-0479">Metal-binding</keyword>
<feature type="chain" id="PRO_5046550245" evidence="6">
    <location>
        <begin position="34"/>
        <end position="1008"/>
    </location>
</feature>
<dbReference type="PROSITE" id="PS51257">
    <property type="entry name" value="PROKAR_LIPOPROTEIN"/>
    <property type="match status" value="1"/>
</dbReference>
<protein>
    <submittedName>
        <fullName evidence="9">CxxC motif-containing protein (DUF1111 family)</fullName>
    </submittedName>
</protein>
<dbReference type="InterPro" id="IPR000421">
    <property type="entry name" value="FA58C"/>
</dbReference>
<feature type="compositionally biased region" description="Pro residues" evidence="5">
    <location>
        <begin position="64"/>
        <end position="79"/>
    </location>
</feature>
<dbReference type="SUPFAM" id="SSF46626">
    <property type="entry name" value="Cytochrome c"/>
    <property type="match status" value="1"/>
</dbReference>
<keyword evidence="1 4" id="KW-0349">Heme</keyword>
<evidence type="ECO:0000259" key="8">
    <source>
        <dbReference type="PROSITE" id="PS51007"/>
    </source>
</evidence>
<evidence type="ECO:0000256" key="3">
    <source>
        <dbReference type="ARBA" id="ARBA00023004"/>
    </source>
</evidence>
<dbReference type="InterPro" id="IPR036909">
    <property type="entry name" value="Cyt_c-like_dom_sf"/>
</dbReference>
<dbReference type="EMBL" id="JAVDWR010000007">
    <property type="protein sequence ID" value="MDR7121443.1"/>
    <property type="molecule type" value="Genomic_DNA"/>
</dbReference>
<evidence type="ECO:0000256" key="2">
    <source>
        <dbReference type="ARBA" id="ARBA00022723"/>
    </source>
</evidence>
<organism evidence="9 10">
    <name type="scientific">Rheinheimera soli</name>
    <dbReference type="NCBI Taxonomy" id="443616"/>
    <lineage>
        <taxon>Bacteria</taxon>
        <taxon>Pseudomonadati</taxon>
        <taxon>Pseudomonadota</taxon>
        <taxon>Gammaproteobacteria</taxon>
        <taxon>Chromatiales</taxon>
        <taxon>Chromatiaceae</taxon>
        <taxon>Rheinheimera</taxon>
    </lineage>
</organism>
<dbReference type="Gene3D" id="1.10.760.10">
    <property type="entry name" value="Cytochrome c-like domain"/>
    <property type="match status" value="1"/>
</dbReference>
<dbReference type="Pfam" id="PF06537">
    <property type="entry name" value="DHOR"/>
    <property type="match status" value="1"/>
</dbReference>
<evidence type="ECO:0000256" key="5">
    <source>
        <dbReference type="SAM" id="MobiDB-lite"/>
    </source>
</evidence>
<dbReference type="SUPFAM" id="SSF49785">
    <property type="entry name" value="Galactose-binding domain-like"/>
    <property type="match status" value="1"/>
</dbReference>
<evidence type="ECO:0000256" key="4">
    <source>
        <dbReference type="PROSITE-ProRule" id="PRU00433"/>
    </source>
</evidence>
<dbReference type="PROSITE" id="PS50022">
    <property type="entry name" value="FA58C_3"/>
    <property type="match status" value="1"/>
</dbReference>
<dbReference type="Proteomes" id="UP001257909">
    <property type="component" value="Unassembled WGS sequence"/>
</dbReference>
<feature type="domain" description="Cytochrome c" evidence="8">
    <location>
        <begin position="874"/>
        <end position="1008"/>
    </location>
</feature>
<dbReference type="PANTHER" id="PTHR30600">
    <property type="entry name" value="CYTOCHROME C PEROXIDASE-RELATED"/>
    <property type="match status" value="1"/>
</dbReference>
<dbReference type="PANTHER" id="PTHR30600:SF4">
    <property type="entry name" value="CYTOCHROME C DOMAIN-CONTAINING PROTEIN"/>
    <property type="match status" value="1"/>
</dbReference>
<keyword evidence="3 4" id="KW-0408">Iron</keyword>
<keyword evidence="10" id="KW-1185">Reference proteome</keyword>
<comment type="caution">
    <text evidence="9">The sequence shown here is derived from an EMBL/GenBank/DDBJ whole genome shotgun (WGS) entry which is preliminary data.</text>
</comment>
<dbReference type="InterPro" id="IPR009056">
    <property type="entry name" value="Cyt_c-like_dom"/>
</dbReference>
<reference evidence="9 10" key="1">
    <citation type="submission" date="2023-07" db="EMBL/GenBank/DDBJ databases">
        <title>Sorghum-associated microbial communities from plants grown in Nebraska, USA.</title>
        <authorList>
            <person name="Schachtman D."/>
        </authorList>
    </citation>
    <scope>NUCLEOTIDE SEQUENCE [LARGE SCALE GENOMIC DNA]</scope>
    <source>
        <strain evidence="9 10">4138</strain>
    </source>
</reference>
<keyword evidence="6" id="KW-0732">Signal</keyword>
<feature type="region of interest" description="Disordered" evidence="5">
    <location>
        <begin position="64"/>
        <end position="84"/>
    </location>
</feature>
<gene>
    <name evidence="9" type="ORF">J2W69_002394</name>
</gene>
<name>A0ABU1W137_9GAMM</name>
<dbReference type="InterPro" id="IPR008979">
    <property type="entry name" value="Galactose-bd-like_sf"/>
</dbReference>
<dbReference type="PROSITE" id="PS51007">
    <property type="entry name" value="CYTC"/>
    <property type="match status" value="1"/>
</dbReference>
<accession>A0ABU1W137</accession>
<evidence type="ECO:0000313" key="10">
    <source>
        <dbReference type="Proteomes" id="UP001257909"/>
    </source>
</evidence>
<evidence type="ECO:0000259" key="7">
    <source>
        <dbReference type="PROSITE" id="PS50022"/>
    </source>
</evidence>
<evidence type="ECO:0000256" key="6">
    <source>
        <dbReference type="SAM" id="SignalP"/>
    </source>
</evidence>
<proteinExistence type="predicted"/>
<dbReference type="InterPro" id="IPR010538">
    <property type="entry name" value="DHOR"/>
</dbReference>
<dbReference type="Gene3D" id="2.60.120.260">
    <property type="entry name" value="Galactose-binding domain-like"/>
    <property type="match status" value="1"/>
</dbReference>
<feature type="signal peptide" evidence="6">
    <location>
        <begin position="1"/>
        <end position="33"/>
    </location>
</feature>
<feature type="domain" description="F5/8 type C" evidence="7">
    <location>
        <begin position="113"/>
        <end position="257"/>
    </location>
</feature>
<sequence>MKPCSVSQFFMHRFRLKSALMVPVLLLFVAACGGGDNSTVPDDTGSGTPPVIIPPVVIPPPVITPPPVETPPVTPPPLEDLPEPELEAAPDAKTAPLPKADAPSLPAPPAELRIAANYGKTASGSPVAVVAASSSGDENATNTAAKAIDGDMTTRWESAWGEDVADADKAWLQFDFGTKTAIGAMKLYWENAHAKEYAIYVSDDAQNWYQLRYMVGSKGATEEFLNLDVHVRYLRLQGISRQTQYGYSLFEVEFNTPGTENSMPVLDTSVLAYPQSGEGRTPLPAPAEPIETVSFTLADGTLVTRFGMVGRSRHARERGEDWNEIGFGVNDTVDAAGNPQDKGPGAHLNFIANYFKNRTWGVEFIDNSNVVGVTEPKIIVNQYFQQAQKGGGHAFVRRFDEPGVTGFGWMSPGDLLDDSTYHDEGAACPVVAKPANGVLLRPDSGYNGVIGANDGCSVVFDRYPGHRALSANVDGVLVPNGSSVNSRVLKKGDVIEFTSSFFSTRAAMDAIGDNGAFRYYTNELTYVMGQGLRPWYGVQPRLMNEPLPEPTLQGGLGSVSYDYADNPTFMFQQPHNTIGMQNMQRFMEGRRWLHTNLWTGVHNEEGNDRNDAGRQLQGPRFNQSSCFNCHVNNGRSVAPTVRNQRLDTMAVRVGATGTDANGHYLPHPIYGQALQMNGRSVSTGEMQNWGNGAWVSGFTSSNVTLADGTVVELRKPTIAFEGPEPEVYSVRQAQPLIGMGLLEAISDETILSRVRSAPDADGVLGTANYAYDPETGEVRLGRYGWKAGKVSLRHQVTNAALLDMAVTSPVYPKLDCLAGPKHCDPATAEPGLPEQAVTLMTQYLHLLAVPAQRSVVSGFPKGVSPLAYLDINPAKIAAGEKVFKDIRCVACHTSEVKTSARSEFDEVRHQNIKPYTDLLLHDMGEGLADNFSEGLATGSMWRTPALWGLGYTQFVAGSTPAGYLHDGRARTLTEAILWHGGEAEVIKNRFVSLPTAEREALLAFLNSL</sequence>
<dbReference type="InterPro" id="IPR051395">
    <property type="entry name" value="Cytochrome_c_Peroxidase/MauG"/>
</dbReference>